<dbReference type="PROSITE" id="PS50110">
    <property type="entry name" value="RESPONSE_REGULATORY"/>
    <property type="match status" value="1"/>
</dbReference>
<feature type="domain" description="HTH araC/xylS-type" evidence="5">
    <location>
        <begin position="429"/>
        <end position="527"/>
    </location>
</feature>
<organism evidence="7 8">
    <name type="scientific">Paenibacillus soyae</name>
    <dbReference type="NCBI Taxonomy" id="2969249"/>
    <lineage>
        <taxon>Bacteria</taxon>
        <taxon>Bacillati</taxon>
        <taxon>Bacillota</taxon>
        <taxon>Bacilli</taxon>
        <taxon>Bacillales</taxon>
        <taxon>Paenibacillaceae</taxon>
        <taxon>Paenibacillus</taxon>
    </lineage>
</organism>
<dbReference type="SUPFAM" id="SSF46689">
    <property type="entry name" value="Homeodomain-like"/>
    <property type="match status" value="2"/>
</dbReference>
<dbReference type="Gene3D" id="1.10.10.60">
    <property type="entry name" value="Homeodomain-like"/>
    <property type="match status" value="2"/>
</dbReference>
<sequence>MYKVLVIDDDALMLKYLRGLVDWRSLGFGPPLESYSSVKALELFKQEKPDVVVTDIGMPQMDGLQLAEKFKQLKPDVRIVFLTCYEEFDYVKTALRMNADDYLIKDKLVAAQLEDALAKSIGNLKREEKMEAKESYEEDLVRNLDVLKTSLFERLTRGGDMDATVQYARRLGIKWTYGAFRMSVGHIPFSSLLDRYKTKDAELLLYSVYNIASEIAVQFEGITVFRYQSGIVVLLNHKSGTAATPHSYLQSFLSLVKRQVHELLHIGIRFVSPVAELALRDMADMYRKLMRGRLELFYDNAPLSEWKPDRAGMIFYPAASGADVYGRKLEKAIAEGDGRAVGELLRAMRMEAEEQRMQPKEWIGACTGMVRTLELRFAPSARDESFYQSMEAALNADDLVGLMAWKLTGLAEPGRKPVYAPGKVEPKLQAIDRFIADHLEENVSSIDIAEYLGLNPSYFSRYFKRLTGVNFTDYVHRYKIGIAEQMLRGTEETVEIVAAKFGYYERSYFSKVFKKYTGKTPTELRGASSN</sequence>
<dbReference type="Pfam" id="PF12833">
    <property type="entry name" value="HTH_18"/>
    <property type="match status" value="1"/>
</dbReference>
<dbReference type="EMBL" id="JANIPJ010000007">
    <property type="protein sequence ID" value="MCR2804612.1"/>
    <property type="molecule type" value="Genomic_DNA"/>
</dbReference>
<dbReference type="RefSeq" id="WP_257445749.1">
    <property type="nucleotide sequence ID" value="NZ_JANIPJ010000007.1"/>
</dbReference>
<evidence type="ECO:0000256" key="2">
    <source>
        <dbReference type="ARBA" id="ARBA00023125"/>
    </source>
</evidence>
<gene>
    <name evidence="7" type="ORF">NQZ67_12060</name>
</gene>
<evidence type="ECO:0000256" key="3">
    <source>
        <dbReference type="ARBA" id="ARBA00023163"/>
    </source>
</evidence>
<dbReference type="InterPro" id="IPR001789">
    <property type="entry name" value="Sig_transdc_resp-reg_receiver"/>
</dbReference>
<evidence type="ECO:0000259" key="6">
    <source>
        <dbReference type="PROSITE" id="PS50110"/>
    </source>
</evidence>
<evidence type="ECO:0000313" key="7">
    <source>
        <dbReference type="EMBL" id="MCR2804612.1"/>
    </source>
</evidence>
<dbReference type="SMART" id="SM00448">
    <property type="entry name" value="REC"/>
    <property type="match status" value="1"/>
</dbReference>
<reference evidence="7" key="1">
    <citation type="submission" date="2022-08" db="EMBL/GenBank/DDBJ databases">
        <title>The genomic sequence of strain Paenibacillus sp. SCIV0701.</title>
        <authorList>
            <person name="Zhao H."/>
        </authorList>
    </citation>
    <scope>NUCLEOTIDE SEQUENCE</scope>
    <source>
        <strain evidence="7">SCIV0701</strain>
    </source>
</reference>
<dbReference type="InterPro" id="IPR009057">
    <property type="entry name" value="Homeodomain-like_sf"/>
</dbReference>
<dbReference type="PANTHER" id="PTHR43280">
    <property type="entry name" value="ARAC-FAMILY TRANSCRIPTIONAL REGULATOR"/>
    <property type="match status" value="1"/>
</dbReference>
<evidence type="ECO:0000256" key="4">
    <source>
        <dbReference type="PROSITE-ProRule" id="PRU00169"/>
    </source>
</evidence>
<keyword evidence="3" id="KW-0804">Transcription</keyword>
<dbReference type="InterPro" id="IPR018062">
    <property type="entry name" value="HTH_AraC-typ_CS"/>
</dbReference>
<evidence type="ECO:0000259" key="5">
    <source>
        <dbReference type="PROSITE" id="PS01124"/>
    </source>
</evidence>
<dbReference type="PROSITE" id="PS01124">
    <property type="entry name" value="HTH_ARAC_FAMILY_2"/>
    <property type="match status" value="1"/>
</dbReference>
<dbReference type="InterPro" id="IPR018060">
    <property type="entry name" value="HTH_AraC"/>
</dbReference>
<dbReference type="Gene3D" id="3.40.50.2300">
    <property type="match status" value="1"/>
</dbReference>
<feature type="domain" description="Response regulatory" evidence="6">
    <location>
        <begin position="3"/>
        <end position="120"/>
    </location>
</feature>
<dbReference type="SUPFAM" id="SSF52172">
    <property type="entry name" value="CheY-like"/>
    <property type="match status" value="1"/>
</dbReference>
<keyword evidence="4" id="KW-0597">Phosphoprotein</keyword>
<keyword evidence="2" id="KW-0238">DNA-binding</keyword>
<dbReference type="GO" id="GO:0000160">
    <property type="term" value="P:phosphorelay signal transduction system"/>
    <property type="evidence" value="ECO:0007669"/>
    <property type="project" value="InterPro"/>
</dbReference>
<dbReference type="Proteomes" id="UP001141950">
    <property type="component" value="Unassembled WGS sequence"/>
</dbReference>
<dbReference type="PROSITE" id="PS00041">
    <property type="entry name" value="HTH_ARAC_FAMILY_1"/>
    <property type="match status" value="1"/>
</dbReference>
<evidence type="ECO:0000313" key="8">
    <source>
        <dbReference type="Proteomes" id="UP001141950"/>
    </source>
</evidence>
<dbReference type="GO" id="GO:0003700">
    <property type="term" value="F:DNA-binding transcription factor activity"/>
    <property type="evidence" value="ECO:0007669"/>
    <property type="project" value="InterPro"/>
</dbReference>
<protein>
    <submittedName>
        <fullName evidence="7">Response regulator</fullName>
    </submittedName>
</protein>
<keyword evidence="8" id="KW-1185">Reference proteome</keyword>
<proteinExistence type="predicted"/>
<comment type="caution">
    <text evidence="7">The sequence shown here is derived from an EMBL/GenBank/DDBJ whole genome shotgun (WGS) entry which is preliminary data.</text>
</comment>
<dbReference type="CDD" id="cd17536">
    <property type="entry name" value="REC_YesN-like"/>
    <property type="match status" value="1"/>
</dbReference>
<keyword evidence="1" id="KW-0805">Transcription regulation</keyword>
<dbReference type="PANTHER" id="PTHR43280:SF10">
    <property type="entry name" value="REGULATORY PROTEIN POCR"/>
    <property type="match status" value="1"/>
</dbReference>
<feature type="modified residue" description="4-aspartylphosphate" evidence="4">
    <location>
        <position position="55"/>
    </location>
</feature>
<dbReference type="Pfam" id="PF00072">
    <property type="entry name" value="Response_reg"/>
    <property type="match status" value="1"/>
</dbReference>
<accession>A0A9X2MVW8</accession>
<dbReference type="SMART" id="SM00342">
    <property type="entry name" value="HTH_ARAC"/>
    <property type="match status" value="1"/>
</dbReference>
<dbReference type="GO" id="GO:0043565">
    <property type="term" value="F:sequence-specific DNA binding"/>
    <property type="evidence" value="ECO:0007669"/>
    <property type="project" value="InterPro"/>
</dbReference>
<evidence type="ECO:0000256" key="1">
    <source>
        <dbReference type="ARBA" id="ARBA00023015"/>
    </source>
</evidence>
<dbReference type="InterPro" id="IPR011006">
    <property type="entry name" value="CheY-like_superfamily"/>
</dbReference>
<dbReference type="AlphaFoldDB" id="A0A9X2MVW8"/>
<name>A0A9X2MVW8_9BACL</name>